<feature type="transmembrane region" description="Helical" evidence="10">
    <location>
        <begin position="7"/>
        <end position="27"/>
    </location>
</feature>
<dbReference type="SUPFAM" id="SSF55874">
    <property type="entry name" value="ATPase domain of HSP90 chaperone/DNA topoisomerase II/histidine kinase"/>
    <property type="match status" value="1"/>
</dbReference>
<dbReference type="PROSITE" id="PS50109">
    <property type="entry name" value="HIS_KIN"/>
    <property type="match status" value="1"/>
</dbReference>
<comment type="catalytic activity">
    <reaction evidence="1">
        <text>ATP + protein L-histidine = ADP + protein N-phospho-L-histidine.</text>
        <dbReference type="EC" id="2.7.13.3"/>
    </reaction>
</comment>
<dbReference type="InterPro" id="IPR036890">
    <property type="entry name" value="HATPase_C_sf"/>
</dbReference>
<evidence type="ECO:0000256" key="6">
    <source>
        <dbReference type="ARBA" id="ARBA00022679"/>
    </source>
</evidence>
<evidence type="ECO:0000256" key="3">
    <source>
        <dbReference type="ARBA" id="ARBA00012438"/>
    </source>
</evidence>
<dbReference type="PANTHER" id="PTHR44936:SF10">
    <property type="entry name" value="SENSOR PROTEIN RSTB"/>
    <property type="match status" value="1"/>
</dbReference>
<dbReference type="Pfam" id="PF02518">
    <property type="entry name" value="HATPase_c"/>
    <property type="match status" value="1"/>
</dbReference>
<comment type="subcellular location">
    <subcellularLocation>
        <location evidence="2">Cell membrane</location>
        <topology evidence="2">Multi-pass membrane protein</topology>
    </subcellularLocation>
</comment>
<evidence type="ECO:0000256" key="7">
    <source>
        <dbReference type="ARBA" id="ARBA00022741"/>
    </source>
</evidence>
<evidence type="ECO:0000256" key="9">
    <source>
        <dbReference type="ARBA" id="ARBA00022840"/>
    </source>
</evidence>
<keyword evidence="14" id="KW-1185">Reference proteome</keyword>
<keyword evidence="5" id="KW-0597">Phosphoprotein</keyword>
<feature type="transmembrane region" description="Helical" evidence="10">
    <location>
        <begin position="136"/>
        <end position="155"/>
    </location>
</feature>
<evidence type="ECO:0000256" key="1">
    <source>
        <dbReference type="ARBA" id="ARBA00000085"/>
    </source>
</evidence>
<comment type="caution">
    <text evidence="13">The sequence shown here is derived from an EMBL/GenBank/DDBJ whole genome shotgun (WGS) entry which is preliminary data.</text>
</comment>
<keyword evidence="8 13" id="KW-0418">Kinase</keyword>
<dbReference type="CDD" id="cd06225">
    <property type="entry name" value="HAMP"/>
    <property type="match status" value="1"/>
</dbReference>
<dbReference type="SUPFAM" id="SSF47384">
    <property type="entry name" value="Homodimeric domain of signal transducing histidine kinase"/>
    <property type="match status" value="1"/>
</dbReference>
<dbReference type="InterPro" id="IPR003661">
    <property type="entry name" value="HisK_dim/P_dom"/>
</dbReference>
<evidence type="ECO:0000259" key="11">
    <source>
        <dbReference type="PROSITE" id="PS50109"/>
    </source>
</evidence>
<accession>A0ABV2BUK1</accession>
<keyword evidence="6" id="KW-0808">Transferase</keyword>
<evidence type="ECO:0000256" key="10">
    <source>
        <dbReference type="SAM" id="Phobius"/>
    </source>
</evidence>
<evidence type="ECO:0000256" key="4">
    <source>
        <dbReference type="ARBA" id="ARBA00022475"/>
    </source>
</evidence>
<dbReference type="SMART" id="SM00387">
    <property type="entry name" value="HATPase_c"/>
    <property type="match status" value="1"/>
</dbReference>
<dbReference type="Proteomes" id="UP001548189">
    <property type="component" value="Unassembled WGS sequence"/>
</dbReference>
<dbReference type="Pfam" id="PF00672">
    <property type="entry name" value="HAMP"/>
    <property type="match status" value="1"/>
</dbReference>
<keyword evidence="4" id="KW-1003">Cell membrane</keyword>
<keyword evidence="9" id="KW-0067">ATP-binding</keyword>
<keyword evidence="10" id="KW-1133">Transmembrane helix</keyword>
<proteinExistence type="predicted"/>
<dbReference type="RefSeq" id="WP_353896185.1">
    <property type="nucleotide sequence ID" value="NZ_JBEVCJ010000011.1"/>
</dbReference>
<dbReference type="InterPro" id="IPR050980">
    <property type="entry name" value="2C_sensor_his_kinase"/>
</dbReference>
<dbReference type="SMART" id="SM00388">
    <property type="entry name" value="HisKA"/>
    <property type="match status" value="1"/>
</dbReference>
<dbReference type="InterPro" id="IPR003660">
    <property type="entry name" value="HAMP_dom"/>
</dbReference>
<sequence length="438" mass="49528">MMSFRKASLIFITLLLTSILLIQWWSITNFTHDISSKIGKSAFEVSRSTAETLIFKQPKIEIHSIELKSTNSVEHNQLASQQLQQILTQVREDVTIQLKNEQEDNYLLFNADGFDYKIPIPRTGIDIALDKFSQKVFYSTVILLLIGIILSIYFTQKIARPLKGLQSASTKIGKGNFGIQIKKEPYWHSKEILQTIDSFNQMSKQIESLQIQNTHLQNQAYLAELSEISKSLAHTIRNPLNTLNLAIDQLENATLQADRTKLAKLAKNQIRRIDNWIRSLMDMMNNDASPITTVQLNQLLADIIQEQLTNNTKRVQIQLNLDQQTDYKIQAIQTELKSLFQSLIVNAIEASPDSGEIAIALKMNNNQAIITITDQGPGFSKPILDNLFTPHNTNKTYGAGMGLYLAQKIIRNQYQGEITINNLSPKGCILTVTLNNRG</sequence>
<feature type="domain" description="Histidine kinase" evidence="11">
    <location>
        <begin position="231"/>
        <end position="438"/>
    </location>
</feature>
<evidence type="ECO:0000313" key="14">
    <source>
        <dbReference type="Proteomes" id="UP001548189"/>
    </source>
</evidence>
<dbReference type="GO" id="GO:0016301">
    <property type="term" value="F:kinase activity"/>
    <property type="evidence" value="ECO:0007669"/>
    <property type="project" value="UniProtKB-KW"/>
</dbReference>
<dbReference type="EC" id="2.7.13.3" evidence="3"/>
<dbReference type="InterPro" id="IPR005467">
    <property type="entry name" value="His_kinase_dom"/>
</dbReference>
<keyword evidence="7" id="KW-0547">Nucleotide-binding</keyword>
<dbReference type="Gene3D" id="1.10.287.130">
    <property type="match status" value="1"/>
</dbReference>
<dbReference type="InterPro" id="IPR003594">
    <property type="entry name" value="HATPase_dom"/>
</dbReference>
<dbReference type="Gene3D" id="3.30.565.10">
    <property type="entry name" value="Histidine kinase-like ATPase, C-terminal domain"/>
    <property type="match status" value="1"/>
</dbReference>
<feature type="domain" description="HAMP" evidence="12">
    <location>
        <begin position="156"/>
        <end position="211"/>
    </location>
</feature>
<dbReference type="EMBL" id="JBEVCJ010000011">
    <property type="protein sequence ID" value="MET1255601.1"/>
    <property type="molecule type" value="Genomic_DNA"/>
</dbReference>
<dbReference type="CDD" id="cd00075">
    <property type="entry name" value="HATPase"/>
    <property type="match status" value="1"/>
</dbReference>
<evidence type="ECO:0000256" key="2">
    <source>
        <dbReference type="ARBA" id="ARBA00004651"/>
    </source>
</evidence>
<gene>
    <name evidence="13" type="ORF">ABVT43_10730</name>
</gene>
<keyword evidence="10" id="KW-0812">Transmembrane</keyword>
<reference evidence="13 14" key="1">
    <citation type="submission" date="2024-06" db="EMBL/GenBank/DDBJ databases">
        <authorList>
            <person name="Li F."/>
        </authorList>
    </citation>
    <scope>NUCLEOTIDE SEQUENCE [LARGE SCALE GENOMIC DNA]</scope>
    <source>
        <strain evidence="13 14">GXAS 311</strain>
    </source>
</reference>
<dbReference type="PROSITE" id="PS50885">
    <property type="entry name" value="HAMP"/>
    <property type="match status" value="1"/>
</dbReference>
<dbReference type="InterPro" id="IPR036097">
    <property type="entry name" value="HisK_dim/P_sf"/>
</dbReference>
<dbReference type="PANTHER" id="PTHR44936">
    <property type="entry name" value="SENSOR PROTEIN CREC"/>
    <property type="match status" value="1"/>
</dbReference>
<organism evidence="13 14">
    <name type="scientific">Aliikangiella maris</name>
    <dbReference type="NCBI Taxonomy" id="3162458"/>
    <lineage>
        <taxon>Bacteria</taxon>
        <taxon>Pseudomonadati</taxon>
        <taxon>Pseudomonadota</taxon>
        <taxon>Gammaproteobacteria</taxon>
        <taxon>Oceanospirillales</taxon>
        <taxon>Pleioneaceae</taxon>
        <taxon>Aliikangiella</taxon>
    </lineage>
</organism>
<evidence type="ECO:0000256" key="8">
    <source>
        <dbReference type="ARBA" id="ARBA00022777"/>
    </source>
</evidence>
<dbReference type="Gene3D" id="6.10.340.10">
    <property type="match status" value="1"/>
</dbReference>
<evidence type="ECO:0000313" key="13">
    <source>
        <dbReference type="EMBL" id="MET1255601.1"/>
    </source>
</evidence>
<evidence type="ECO:0000256" key="5">
    <source>
        <dbReference type="ARBA" id="ARBA00022553"/>
    </source>
</evidence>
<protein>
    <recommendedName>
        <fullName evidence="3">histidine kinase</fullName>
        <ecNumber evidence="3">2.7.13.3</ecNumber>
    </recommendedName>
</protein>
<keyword evidence="10" id="KW-0472">Membrane</keyword>
<evidence type="ECO:0000259" key="12">
    <source>
        <dbReference type="PROSITE" id="PS50885"/>
    </source>
</evidence>
<name>A0ABV2BUK1_9GAMM</name>
<dbReference type="CDD" id="cd00082">
    <property type="entry name" value="HisKA"/>
    <property type="match status" value="1"/>
</dbReference>